<evidence type="ECO:0000256" key="4">
    <source>
        <dbReference type="ARBA" id="ARBA00023163"/>
    </source>
</evidence>
<name>A0A7C9LCF2_9RHOB</name>
<dbReference type="Pfam" id="PF03466">
    <property type="entry name" value="LysR_substrate"/>
    <property type="match status" value="1"/>
</dbReference>
<protein>
    <submittedName>
        <fullName evidence="6">LysR family transcriptional regulator</fullName>
    </submittedName>
</protein>
<proteinExistence type="inferred from homology"/>
<dbReference type="InterPro" id="IPR036388">
    <property type="entry name" value="WH-like_DNA-bd_sf"/>
</dbReference>
<reference evidence="6 7" key="1">
    <citation type="submission" date="2019-06" db="EMBL/GenBank/DDBJ databases">
        <title>Enrichment of Autotrophic Halophilic Microorganisms from Red Sea Brine Pool Using Microbial Electrosynthesis System.</title>
        <authorList>
            <person name="Alqahtani M.F."/>
            <person name="Bajracharya S."/>
            <person name="Katuri K.P."/>
            <person name="Ali M."/>
            <person name="Saikaly P.E."/>
        </authorList>
    </citation>
    <scope>NUCLEOTIDE SEQUENCE [LARGE SCALE GENOMIC DNA]</scope>
    <source>
        <strain evidence="6">MES6</strain>
    </source>
</reference>
<evidence type="ECO:0000256" key="2">
    <source>
        <dbReference type="ARBA" id="ARBA00023015"/>
    </source>
</evidence>
<evidence type="ECO:0000313" key="6">
    <source>
        <dbReference type="EMBL" id="MTJ05997.1"/>
    </source>
</evidence>
<dbReference type="FunFam" id="1.10.10.10:FF:000001">
    <property type="entry name" value="LysR family transcriptional regulator"/>
    <property type="match status" value="1"/>
</dbReference>
<keyword evidence="4" id="KW-0804">Transcription</keyword>
<dbReference type="Pfam" id="PF00126">
    <property type="entry name" value="HTH_1"/>
    <property type="match status" value="1"/>
</dbReference>
<organism evidence="6 7">
    <name type="scientific">Sediminimonas qiaohouensis</name>
    <dbReference type="NCBI Taxonomy" id="552061"/>
    <lineage>
        <taxon>Bacteria</taxon>
        <taxon>Pseudomonadati</taxon>
        <taxon>Pseudomonadota</taxon>
        <taxon>Alphaproteobacteria</taxon>
        <taxon>Rhodobacterales</taxon>
        <taxon>Roseobacteraceae</taxon>
        <taxon>Sediminimonas</taxon>
    </lineage>
</organism>
<dbReference type="GO" id="GO:0003700">
    <property type="term" value="F:DNA-binding transcription factor activity"/>
    <property type="evidence" value="ECO:0007669"/>
    <property type="project" value="InterPro"/>
</dbReference>
<dbReference type="Gene3D" id="3.40.190.10">
    <property type="entry name" value="Periplasmic binding protein-like II"/>
    <property type="match status" value="2"/>
</dbReference>
<dbReference type="SUPFAM" id="SSF53850">
    <property type="entry name" value="Periplasmic binding protein-like II"/>
    <property type="match status" value="1"/>
</dbReference>
<dbReference type="InterPro" id="IPR005119">
    <property type="entry name" value="LysR_subst-bd"/>
</dbReference>
<dbReference type="AlphaFoldDB" id="A0A7C9LCF2"/>
<dbReference type="PROSITE" id="PS50931">
    <property type="entry name" value="HTH_LYSR"/>
    <property type="match status" value="1"/>
</dbReference>
<keyword evidence="3" id="KW-0238">DNA-binding</keyword>
<dbReference type="PANTHER" id="PTHR30346">
    <property type="entry name" value="TRANSCRIPTIONAL DUAL REGULATOR HCAR-RELATED"/>
    <property type="match status" value="1"/>
</dbReference>
<dbReference type="Proteomes" id="UP000483078">
    <property type="component" value="Unassembled WGS sequence"/>
</dbReference>
<evidence type="ECO:0000256" key="3">
    <source>
        <dbReference type="ARBA" id="ARBA00023125"/>
    </source>
</evidence>
<dbReference type="GO" id="GO:0032993">
    <property type="term" value="C:protein-DNA complex"/>
    <property type="evidence" value="ECO:0007669"/>
    <property type="project" value="TreeGrafter"/>
</dbReference>
<dbReference type="PRINTS" id="PR00039">
    <property type="entry name" value="HTHLYSR"/>
</dbReference>
<dbReference type="Gene3D" id="1.10.10.10">
    <property type="entry name" value="Winged helix-like DNA-binding domain superfamily/Winged helix DNA-binding domain"/>
    <property type="match status" value="1"/>
</dbReference>
<keyword evidence="2" id="KW-0805">Transcription regulation</keyword>
<dbReference type="RefSeq" id="WP_273251222.1">
    <property type="nucleotide sequence ID" value="NZ_VENJ01000032.1"/>
</dbReference>
<dbReference type="GO" id="GO:0003677">
    <property type="term" value="F:DNA binding"/>
    <property type="evidence" value="ECO:0007669"/>
    <property type="project" value="UniProtKB-KW"/>
</dbReference>
<comment type="caution">
    <text evidence="6">The sequence shown here is derived from an EMBL/GenBank/DDBJ whole genome shotgun (WGS) entry which is preliminary data.</text>
</comment>
<evidence type="ECO:0000256" key="1">
    <source>
        <dbReference type="ARBA" id="ARBA00009437"/>
    </source>
</evidence>
<dbReference type="PANTHER" id="PTHR30346:SF0">
    <property type="entry name" value="HCA OPERON TRANSCRIPTIONAL ACTIVATOR HCAR"/>
    <property type="match status" value="1"/>
</dbReference>
<comment type="similarity">
    <text evidence="1">Belongs to the LysR transcriptional regulatory family.</text>
</comment>
<sequence length="304" mass="33192">MSFTLRQLQYFVAVAEKGSVIGAAQTMAISQSAVTEAVKNLEADLGVALFERHARGLNITHSGHQFLRHATKILSDVSGARRAFNQAPGETGGRLNVGVTSLMAGYVMSDMLARYRRMNPGVEISAIEDSGEYLEHLLIGGELDVAVMVISNLRDRMALQSEILDVSAFRLWLPLEHKLAARESIGLDDVAREPLIMLNIDEMEEEAVKLLSAFGRKPQVAFRTRSVEAVRSLVATGAGVALLPDLVYRPWSLDGDRIESRDVSGSLPIVQVGVVWRRGLPLTPAARDFISLAQLGQAGRHLRV</sequence>
<feature type="domain" description="HTH lysR-type" evidence="5">
    <location>
        <begin position="3"/>
        <end position="60"/>
    </location>
</feature>
<dbReference type="InterPro" id="IPR036390">
    <property type="entry name" value="WH_DNA-bd_sf"/>
</dbReference>
<accession>A0A7C9LCF2</accession>
<evidence type="ECO:0000313" key="7">
    <source>
        <dbReference type="Proteomes" id="UP000483078"/>
    </source>
</evidence>
<dbReference type="EMBL" id="VENJ01000032">
    <property type="protein sequence ID" value="MTJ05997.1"/>
    <property type="molecule type" value="Genomic_DNA"/>
</dbReference>
<evidence type="ECO:0000259" key="5">
    <source>
        <dbReference type="PROSITE" id="PS50931"/>
    </source>
</evidence>
<dbReference type="SUPFAM" id="SSF46785">
    <property type="entry name" value="Winged helix' DNA-binding domain"/>
    <property type="match status" value="1"/>
</dbReference>
<dbReference type="InterPro" id="IPR000847">
    <property type="entry name" value="LysR_HTH_N"/>
</dbReference>
<gene>
    <name evidence="6" type="ORF">FH759_15120</name>
</gene>